<evidence type="ECO:0000256" key="1">
    <source>
        <dbReference type="SAM" id="MobiDB-lite"/>
    </source>
</evidence>
<gene>
    <name evidence="2" type="ORF">A2U01_0015359</name>
</gene>
<feature type="compositionally biased region" description="Basic residues" evidence="1">
    <location>
        <begin position="1"/>
        <end position="17"/>
    </location>
</feature>
<accession>A0A392N5G4</accession>
<keyword evidence="2" id="KW-0808">Transferase</keyword>
<reference evidence="2 3" key="1">
    <citation type="journal article" date="2018" name="Front. Plant Sci.">
        <title>Red Clover (Trifolium pratense) and Zigzag Clover (T. medium) - A Picture of Genomic Similarities and Differences.</title>
        <authorList>
            <person name="Dluhosova J."/>
            <person name="Istvanek J."/>
            <person name="Nedelnik J."/>
            <person name="Repkova J."/>
        </authorList>
    </citation>
    <scope>NUCLEOTIDE SEQUENCE [LARGE SCALE GENOMIC DNA]</scope>
    <source>
        <strain evidence="3">cv. 10/8</strain>
        <tissue evidence="2">Leaf</tissue>
    </source>
</reference>
<dbReference type="GO" id="GO:0001510">
    <property type="term" value="P:RNA methylation"/>
    <property type="evidence" value="ECO:0007669"/>
    <property type="project" value="InterPro"/>
</dbReference>
<sequence>MGRGRGGKSRTQRKHFQQNRENVWKPPRPESLPSSTNLFDIQNADFDHYYKDQNIVSPEEWDSFMQVLRTPLPAAFRINSRFLSLSLEFSTGLGSCIKLLNSSTV</sequence>
<dbReference type="AlphaFoldDB" id="A0A392N5G4"/>
<keyword evidence="3" id="KW-1185">Reference proteome</keyword>
<dbReference type="InterPro" id="IPR023267">
    <property type="entry name" value="RCMT"/>
</dbReference>
<proteinExistence type="predicted"/>
<protein>
    <submittedName>
        <fullName evidence="2">tRNA (Cytosine(34)-C(5))-methyltransferase-like protein</fullName>
    </submittedName>
</protein>
<dbReference type="GO" id="GO:0008173">
    <property type="term" value="F:RNA methyltransferase activity"/>
    <property type="evidence" value="ECO:0007669"/>
    <property type="project" value="InterPro"/>
</dbReference>
<dbReference type="PANTHER" id="PTHR22808">
    <property type="entry name" value="NCL1 YEAST -RELATED NOL1/NOP2/FMU SUN DOMAIN-CONTAINING"/>
    <property type="match status" value="1"/>
</dbReference>
<feature type="region of interest" description="Disordered" evidence="1">
    <location>
        <begin position="1"/>
        <end position="34"/>
    </location>
</feature>
<name>A0A392N5G4_9FABA</name>
<organism evidence="2 3">
    <name type="scientific">Trifolium medium</name>
    <dbReference type="NCBI Taxonomy" id="97028"/>
    <lineage>
        <taxon>Eukaryota</taxon>
        <taxon>Viridiplantae</taxon>
        <taxon>Streptophyta</taxon>
        <taxon>Embryophyta</taxon>
        <taxon>Tracheophyta</taxon>
        <taxon>Spermatophyta</taxon>
        <taxon>Magnoliopsida</taxon>
        <taxon>eudicotyledons</taxon>
        <taxon>Gunneridae</taxon>
        <taxon>Pentapetalae</taxon>
        <taxon>rosids</taxon>
        <taxon>fabids</taxon>
        <taxon>Fabales</taxon>
        <taxon>Fabaceae</taxon>
        <taxon>Papilionoideae</taxon>
        <taxon>50 kb inversion clade</taxon>
        <taxon>NPAAA clade</taxon>
        <taxon>Hologalegina</taxon>
        <taxon>IRL clade</taxon>
        <taxon>Trifolieae</taxon>
        <taxon>Trifolium</taxon>
    </lineage>
</organism>
<keyword evidence="2" id="KW-0489">Methyltransferase</keyword>
<evidence type="ECO:0000313" key="3">
    <source>
        <dbReference type="Proteomes" id="UP000265520"/>
    </source>
</evidence>
<dbReference type="Proteomes" id="UP000265520">
    <property type="component" value="Unassembled WGS sequence"/>
</dbReference>
<evidence type="ECO:0000313" key="2">
    <source>
        <dbReference type="EMBL" id="MCH94399.1"/>
    </source>
</evidence>
<dbReference type="PANTHER" id="PTHR22808:SF25">
    <property type="entry name" value="TRNA (CYTOSINE(34)-C(5))-METHYLTRANSFERASE-RELATED"/>
    <property type="match status" value="1"/>
</dbReference>
<comment type="caution">
    <text evidence="2">The sequence shown here is derived from an EMBL/GenBank/DDBJ whole genome shotgun (WGS) entry which is preliminary data.</text>
</comment>
<dbReference type="EMBL" id="LXQA010027244">
    <property type="protein sequence ID" value="MCH94399.1"/>
    <property type="molecule type" value="Genomic_DNA"/>
</dbReference>